<dbReference type="KEGG" id="ddl:Desdi_1317"/>
<proteinExistence type="predicted"/>
<name>L0F6K8_DESDL</name>
<dbReference type="eggNOG" id="COG2002">
    <property type="taxonomic scope" value="Bacteria"/>
</dbReference>
<accession>L0F6K8</accession>
<keyword evidence="2" id="KW-1185">Reference proteome</keyword>
<reference evidence="2" key="1">
    <citation type="submission" date="2012-02" db="EMBL/GenBank/DDBJ databases">
        <title>Complete sequence of Desulfitobacterium dichloroeliminans LMG P-21439.</title>
        <authorList>
            <person name="Lucas S."/>
            <person name="Han J."/>
            <person name="Lapidus A."/>
            <person name="Cheng J.-F."/>
            <person name="Goodwin L."/>
            <person name="Pitluck S."/>
            <person name="Peters L."/>
            <person name="Ovchinnikova G."/>
            <person name="Teshima H."/>
            <person name="Detter J.C."/>
            <person name="Han C."/>
            <person name="Tapia R."/>
            <person name="Land M."/>
            <person name="Hauser L."/>
            <person name="Kyrpides N."/>
            <person name="Ivanova N."/>
            <person name="Pagani I."/>
            <person name="Kruse T."/>
            <person name="de Vos W.M."/>
            <person name="Boon N."/>
            <person name="Smidt H."/>
            <person name="Woyke T."/>
        </authorList>
    </citation>
    <scope>NUCLEOTIDE SEQUENCE [LARGE SCALE GENOMIC DNA]</scope>
    <source>
        <strain evidence="2">LMG P-21439 / DCA1</strain>
    </source>
</reference>
<dbReference type="Proteomes" id="UP000010797">
    <property type="component" value="Chromosome"/>
</dbReference>
<dbReference type="OrthoDB" id="2044893at2"/>
<protein>
    <submittedName>
        <fullName evidence="1">Uncharacterized protein</fullName>
    </submittedName>
</protein>
<evidence type="ECO:0000313" key="2">
    <source>
        <dbReference type="Proteomes" id="UP000010797"/>
    </source>
</evidence>
<dbReference type="EMBL" id="CP003344">
    <property type="protein sequence ID" value="AGA68827.1"/>
    <property type="molecule type" value="Genomic_DNA"/>
</dbReference>
<dbReference type="AlphaFoldDB" id="L0F6K8"/>
<dbReference type="RefSeq" id="WP_015261823.1">
    <property type="nucleotide sequence ID" value="NC_019903.1"/>
</dbReference>
<dbReference type="STRING" id="871963.Desdi_1317"/>
<organism evidence="1 2">
    <name type="scientific">Desulfitobacterium dichloroeliminans (strain LMG P-21439 / DCA1)</name>
    <dbReference type="NCBI Taxonomy" id="871963"/>
    <lineage>
        <taxon>Bacteria</taxon>
        <taxon>Bacillati</taxon>
        <taxon>Bacillota</taxon>
        <taxon>Clostridia</taxon>
        <taxon>Eubacteriales</taxon>
        <taxon>Desulfitobacteriaceae</taxon>
        <taxon>Desulfitobacterium</taxon>
    </lineage>
</organism>
<dbReference type="HOGENOM" id="CLU_121352_0_0_9"/>
<gene>
    <name evidence="1" type="ordered locus">Desdi_1317</name>
</gene>
<sequence length="151" mass="16644">MKLIEKRICVDKEGRLSLPMEFINAAAIQPDSEMTVTLAISEEGLLPCPVMVVSPDTPVTFAFAPDCDEDEDTEQKDGEPEDDFALPHELLNAAGIPIDNDLDVTCVPGAIIIKESDILNRLPDGLKNLFQSFGIHPETVREVMKKEGYFV</sequence>
<evidence type="ECO:0000313" key="1">
    <source>
        <dbReference type="EMBL" id="AGA68827.1"/>
    </source>
</evidence>